<name>A0A0B7AEX5_9EUPU</name>
<sequence>MNMLSTPLGLERIKIENKIKENNYVTYIFTLLDNDTMCQVVHKLEDSMLCKVT</sequence>
<accession>A0A0B7AEX5</accession>
<organism evidence="1">
    <name type="scientific">Arion vulgaris</name>
    <dbReference type="NCBI Taxonomy" id="1028688"/>
    <lineage>
        <taxon>Eukaryota</taxon>
        <taxon>Metazoa</taxon>
        <taxon>Spiralia</taxon>
        <taxon>Lophotrochozoa</taxon>
        <taxon>Mollusca</taxon>
        <taxon>Gastropoda</taxon>
        <taxon>Heterobranchia</taxon>
        <taxon>Euthyneura</taxon>
        <taxon>Panpulmonata</taxon>
        <taxon>Eupulmonata</taxon>
        <taxon>Stylommatophora</taxon>
        <taxon>Helicina</taxon>
        <taxon>Arionoidea</taxon>
        <taxon>Arionidae</taxon>
        <taxon>Arion</taxon>
    </lineage>
</organism>
<proteinExistence type="predicted"/>
<dbReference type="EMBL" id="HACG01031580">
    <property type="protein sequence ID" value="CEK78445.1"/>
    <property type="molecule type" value="Transcribed_RNA"/>
</dbReference>
<reference evidence="1" key="1">
    <citation type="submission" date="2014-12" db="EMBL/GenBank/DDBJ databases">
        <title>Insight into the proteome of Arion vulgaris.</title>
        <authorList>
            <person name="Aradska J."/>
            <person name="Bulat T."/>
            <person name="Smidak R."/>
            <person name="Sarate P."/>
            <person name="Gangsoo J."/>
            <person name="Sialana F."/>
            <person name="Bilban M."/>
            <person name="Lubec G."/>
        </authorList>
    </citation>
    <scope>NUCLEOTIDE SEQUENCE</scope>
    <source>
        <tissue evidence="1">Skin</tissue>
    </source>
</reference>
<protein>
    <submittedName>
        <fullName evidence="1">Uncharacterized protein</fullName>
    </submittedName>
</protein>
<gene>
    <name evidence="1" type="primary">ORF110230</name>
</gene>
<evidence type="ECO:0000313" key="1">
    <source>
        <dbReference type="EMBL" id="CEK78445.1"/>
    </source>
</evidence>
<dbReference type="AlphaFoldDB" id="A0A0B7AEX5"/>